<gene>
    <name evidence="2" type="ORF">AW11_02899</name>
</gene>
<dbReference type="InterPro" id="IPR001387">
    <property type="entry name" value="Cro/C1-type_HTH"/>
</dbReference>
<dbReference type="STRING" id="1454004.AW11_02899"/>
<dbReference type="Proteomes" id="UP000022141">
    <property type="component" value="Unassembled WGS sequence"/>
</dbReference>
<dbReference type="AlphaFoldDB" id="A0A011PH54"/>
<evidence type="ECO:0000259" key="1">
    <source>
        <dbReference type="PROSITE" id="PS50943"/>
    </source>
</evidence>
<dbReference type="PROSITE" id="PS50943">
    <property type="entry name" value="HTH_CROC1"/>
    <property type="match status" value="1"/>
</dbReference>
<evidence type="ECO:0000313" key="3">
    <source>
        <dbReference type="Proteomes" id="UP000022141"/>
    </source>
</evidence>
<protein>
    <submittedName>
        <fullName evidence="2">Transcriptional regulator, y4mF family</fullName>
    </submittedName>
</protein>
<organism evidence="2 3">
    <name type="scientific">Accumulibacter regalis</name>
    <dbReference type="NCBI Taxonomy" id="522306"/>
    <lineage>
        <taxon>Bacteria</taxon>
        <taxon>Pseudomonadati</taxon>
        <taxon>Pseudomonadota</taxon>
        <taxon>Betaproteobacteria</taxon>
        <taxon>Candidatus Accumulibacter</taxon>
    </lineage>
</organism>
<keyword evidence="3" id="KW-1185">Reference proteome</keyword>
<reference evidence="2" key="1">
    <citation type="submission" date="2014-02" db="EMBL/GenBank/DDBJ databases">
        <title>Expanding our view of genomic diversity in Candidatus Accumulibacter clades.</title>
        <authorList>
            <person name="Skennerton C.T."/>
            <person name="Barr J.J."/>
            <person name="Slater F.R."/>
            <person name="Bond P.L."/>
            <person name="Tyson G.W."/>
        </authorList>
    </citation>
    <scope>NUCLEOTIDE SEQUENCE [LARGE SCALE GENOMIC DNA]</scope>
</reference>
<dbReference type="InterPro" id="IPR010982">
    <property type="entry name" value="Lambda_DNA-bd_dom_sf"/>
</dbReference>
<dbReference type="Gene3D" id="1.10.260.40">
    <property type="entry name" value="lambda repressor-like DNA-binding domains"/>
    <property type="match status" value="1"/>
</dbReference>
<name>A0A011PH54_ACCRE</name>
<dbReference type="SUPFAM" id="SSF52540">
    <property type="entry name" value="P-loop containing nucleoside triphosphate hydrolases"/>
    <property type="match status" value="1"/>
</dbReference>
<accession>A0A011PH54</accession>
<dbReference type="SMART" id="SM00530">
    <property type="entry name" value="HTH_XRE"/>
    <property type="match status" value="1"/>
</dbReference>
<dbReference type="GO" id="GO:0003677">
    <property type="term" value="F:DNA binding"/>
    <property type="evidence" value="ECO:0007669"/>
    <property type="project" value="InterPro"/>
</dbReference>
<dbReference type="Pfam" id="PF13560">
    <property type="entry name" value="HTH_31"/>
    <property type="match status" value="1"/>
</dbReference>
<sequence>MATEEVWSPVELGRHLMQVRERSGIKQAELAKRVALSPTVLSRIESGDRPVTLEEVGDILAQLATPEASDLAKALGRSWRVLPRPPLDHPDQDLLWKAEQVARELVTLRDQPDTPHAFERRLSEYIDELGRGAAMLLKREHQVAFIGSIGVGKSTAICKMTGLEVPKEDGAMTPVLEVGGGGITVCEVHLRTGPQFGLIVEPKGDDELRQDVLDLADSILKGAQSPDEDGPSGQESQGISKEVARALRNMAGLAVQRPKGLDGKRTTVDPAKQLAQQFPTQREFVVEVLSRMDLHRRDKRDVWYDSASGKSPKAWLRDTFAAINNGRSPEFTLPRRIEVVVPEKLLQVADLTVRFIDTKGIDRNAAREDIECHFDDSHTLAVLCSPFNNAPAAETRLLLERAKDAGIRTMDVNAALLVLPRPMEALAMKDDATSAPVESAQEGYELKGEQIALALEPLGLQTLGVAFYNANEDPAASAQEFLLERLTRARASFRARINDATAGAWALLSNHGEERIHAVLRDAGESLHTWATLNATVPPVHAHVQESLMAQIQVAYASTVRAAVRREGEWPQLSYSHHIGYGARRLAVMALEKAVDEFAGHCKILAATPRYAEAADLLTQAERVLTSSYEELLRKVQLMGQTVFKDALKADPLFWQACMDEWGQGPGYKSRVAAHNRQWFGNEARRKLEEDLQALVAREWTRVLANVTALLEPNA</sequence>
<dbReference type="PATRIC" id="fig|1454004.3.peg.2992"/>
<feature type="domain" description="HTH cro/C1-type" evidence="1">
    <location>
        <begin position="16"/>
        <end position="71"/>
    </location>
</feature>
<dbReference type="EMBL" id="JEMY01000039">
    <property type="protein sequence ID" value="EXI86906.1"/>
    <property type="molecule type" value="Genomic_DNA"/>
</dbReference>
<comment type="caution">
    <text evidence="2">The sequence shown here is derived from an EMBL/GenBank/DDBJ whole genome shotgun (WGS) entry which is preliminary data.</text>
</comment>
<dbReference type="eggNOG" id="COG1396">
    <property type="taxonomic scope" value="Bacteria"/>
</dbReference>
<evidence type="ECO:0000313" key="2">
    <source>
        <dbReference type="EMBL" id="EXI86906.1"/>
    </source>
</evidence>
<dbReference type="eggNOG" id="COG0699">
    <property type="taxonomic scope" value="Bacteria"/>
</dbReference>
<dbReference type="CDD" id="cd00093">
    <property type="entry name" value="HTH_XRE"/>
    <property type="match status" value="1"/>
</dbReference>
<dbReference type="SUPFAM" id="SSF47413">
    <property type="entry name" value="lambda repressor-like DNA-binding domains"/>
    <property type="match status" value="1"/>
</dbReference>
<dbReference type="InterPro" id="IPR027417">
    <property type="entry name" value="P-loop_NTPase"/>
</dbReference>
<proteinExistence type="predicted"/>